<dbReference type="Proteomes" id="UP000827549">
    <property type="component" value="Chromosome 2"/>
</dbReference>
<dbReference type="EMBL" id="CP086715">
    <property type="protein sequence ID" value="WOO79032.1"/>
    <property type="molecule type" value="Genomic_DNA"/>
</dbReference>
<dbReference type="AlphaFoldDB" id="A0AAF1BGM1"/>
<accession>A0AAF1BGM1</accession>
<keyword evidence="2" id="KW-1185">Reference proteome</keyword>
<gene>
    <name evidence="1" type="ORF">LOC62_02G002569</name>
</gene>
<proteinExistence type="predicted"/>
<evidence type="ECO:0000313" key="1">
    <source>
        <dbReference type="EMBL" id="WOO79032.1"/>
    </source>
</evidence>
<protein>
    <submittedName>
        <fullName evidence="1">Uncharacterized protein</fullName>
    </submittedName>
</protein>
<evidence type="ECO:0000313" key="2">
    <source>
        <dbReference type="Proteomes" id="UP000827549"/>
    </source>
</evidence>
<sequence>MPATVAEGFDHASYPHLMSMVLDHADPDVLLALRGTSKALREAADARLFGHVVVGDSDGYTSRGEGYPVPIRSALVREPGTESNFGTWAGGWGWASFSGGWGAGLPGAEVYPRAWWSGASADRDAGQLAALGERIKRHTRVLDIRDASAGVLSFLSSLELHLDMLRITAGAYPTSASDNVVLPASRTLVIFPPPPLYSLALTALKNRPYVYPLAPEPFLPTAGAAHAVHHIHFAPESVDLVFFSERFLSYTATASDVFVFAPPLDPPLRASAAASEPVRASRFSQLDTPDPDAAAYVLAVRTRQWGRVWRDAVACRVHAGRKVTLVDLGNAAPSVWTEPCTDPDDDFAARLVEGVGAAITHYRAAGWTWGGSRAPAVPAGAEADAQAKDDIARLLRFVSADEYAHEVRAEVAIPLRLEQHAPRKEVGKREPGERGYREWAWRDVVNKAHSLPDPFKSTW</sequence>
<reference evidence="1" key="1">
    <citation type="submission" date="2023-10" db="EMBL/GenBank/DDBJ databases">
        <authorList>
            <person name="Noh H."/>
        </authorList>
    </citation>
    <scope>NUCLEOTIDE SEQUENCE</scope>
    <source>
        <strain evidence="1">DUCC4014</strain>
    </source>
</reference>
<name>A0AAF1BGM1_9TREE</name>
<dbReference type="RefSeq" id="XP_062625064.1">
    <property type="nucleotide sequence ID" value="XM_062769080.1"/>
</dbReference>
<dbReference type="GeneID" id="87805816"/>
<organism evidence="1 2">
    <name type="scientific">Vanrija pseudolonga</name>
    <dbReference type="NCBI Taxonomy" id="143232"/>
    <lineage>
        <taxon>Eukaryota</taxon>
        <taxon>Fungi</taxon>
        <taxon>Dikarya</taxon>
        <taxon>Basidiomycota</taxon>
        <taxon>Agaricomycotina</taxon>
        <taxon>Tremellomycetes</taxon>
        <taxon>Trichosporonales</taxon>
        <taxon>Trichosporonaceae</taxon>
        <taxon>Vanrija</taxon>
    </lineage>
</organism>